<dbReference type="GO" id="GO:0005524">
    <property type="term" value="F:ATP binding"/>
    <property type="evidence" value="ECO:0007669"/>
    <property type="project" value="UniProtKB-KW"/>
</dbReference>
<feature type="region of interest" description="Disordered" evidence="8">
    <location>
        <begin position="35"/>
        <end position="63"/>
    </location>
</feature>
<evidence type="ECO:0000256" key="3">
    <source>
        <dbReference type="ARBA" id="ARBA00022840"/>
    </source>
</evidence>
<feature type="region of interest" description="Disordered" evidence="8">
    <location>
        <begin position="681"/>
        <end position="724"/>
    </location>
</feature>
<feature type="compositionally biased region" description="Acidic residues" evidence="8">
    <location>
        <begin position="566"/>
        <end position="576"/>
    </location>
</feature>
<evidence type="ECO:0000256" key="2">
    <source>
        <dbReference type="ARBA" id="ARBA00022741"/>
    </source>
</evidence>
<evidence type="ECO:0000259" key="9">
    <source>
        <dbReference type="PROSITE" id="PS51192"/>
    </source>
</evidence>
<protein>
    <recommendedName>
        <fullName evidence="7">DNA 3'-5' helicase</fullName>
        <ecNumber evidence="7">5.6.2.4</ecNumber>
    </recommendedName>
</protein>
<evidence type="ECO:0000256" key="5">
    <source>
        <dbReference type="ARBA" id="ARBA00023235"/>
    </source>
</evidence>
<dbReference type="InterPro" id="IPR027417">
    <property type="entry name" value="P-loop_NTPase"/>
</dbReference>
<feature type="compositionally biased region" description="Low complexity" evidence="8">
    <location>
        <begin position="536"/>
        <end position="545"/>
    </location>
</feature>
<reference evidence="10 11" key="1">
    <citation type="journal article" date="2020" name="ISME J.">
        <title>Uncovering the hidden diversity of litter-decomposition mechanisms in mushroom-forming fungi.</title>
        <authorList>
            <person name="Floudas D."/>
            <person name="Bentzer J."/>
            <person name="Ahren D."/>
            <person name="Johansson T."/>
            <person name="Persson P."/>
            <person name="Tunlid A."/>
        </authorList>
    </citation>
    <scope>NUCLEOTIDE SEQUENCE [LARGE SCALE GENOMIC DNA]</scope>
    <source>
        <strain evidence="10 11">CBS 101986</strain>
    </source>
</reference>
<evidence type="ECO:0000256" key="6">
    <source>
        <dbReference type="ARBA" id="ARBA00034617"/>
    </source>
</evidence>
<name>A0A8H5B1K5_9AGAR</name>
<dbReference type="InterPro" id="IPR014001">
    <property type="entry name" value="Helicase_ATP-bd"/>
</dbReference>
<dbReference type="GO" id="GO:0000724">
    <property type="term" value="P:double-strand break repair via homologous recombination"/>
    <property type="evidence" value="ECO:0007669"/>
    <property type="project" value="TreeGrafter"/>
</dbReference>
<dbReference type="AlphaFoldDB" id="A0A8H5B1K5"/>
<keyword evidence="2" id="KW-0547">Nucleotide-binding</keyword>
<dbReference type="PANTHER" id="PTHR13710">
    <property type="entry name" value="DNA HELICASE RECQ FAMILY MEMBER"/>
    <property type="match status" value="1"/>
</dbReference>
<dbReference type="GO" id="GO:0043138">
    <property type="term" value="F:3'-5' DNA helicase activity"/>
    <property type="evidence" value="ECO:0007669"/>
    <property type="project" value="UniProtKB-EC"/>
</dbReference>
<dbReference type="GO" id="GO:0003677">
    <property type="term" value="F:DNA binding"/>
    <property type="evidence" value="ECO:0007669"/>
    <property type="project" value="UniProtKB-KW"/>
</dbReference>
<organism evidence="10 11">
    <name type="scientific">Psilocybe cf. subviscida</name>
    <dbReference type="NCBI Taxonomy" id="2480587"/>
    <lineage>
        <taxon>Eukaryota</taxon>
        <taxon>Fungi</taxon>
        <taxon>Dikarya</taxon>
        <taxon>Basidiomycota</taxon>
        <taxon>Agaricomycotina</taxon>
        <taxon>Agaricomycetes</taxon>
        <taxon>Agaricomycetidae</taxon>
        <taxon>Agaricales</taxon>
        <taxon>Agaricineae</taxon>
        <taxon>Strophariaceae</taxon>
        <taxon>Psilocybe</taxon>
    </lineage>
</organism>
<gene>
    <name evidence="10" type="ORF">D9619_011963</name>
</gene>
<feature type="domain" description="Helicase ATP-binding" evidence="9">
    <location>
        <begin position="91"/>
        <end position="261"/>
    </location>
</feature>
<dbReference type="EC" id="5.6.2.4" evidence="7"/>
<dbReference type="InterPro" id="IPR011545">
    <property type="entry name" value="DEAD/DEAH_box_helicase_dom"/>
</dbReference>
<evidence type="ECO:0000313" key="10">
    <source>
        <dbReference type="EMBL" id="KAF5314348.1"/>
    </source>
</evidence>
<dbReference type="SMART" id="SM00487">
    <property type="entry name" value="DEXDc"/>
    <property type="match status" value="1"/>
</dbReference>
<feature type="compositionally biased region" description="Low complexity" evidence="8">
    <location>
        <begin position="786"/>
        <end position="799"/>
    </location>
</feature>
<comment type="catalytic activity">
    <reaction evidence="6">
        <text>Couples ATP hydrolysis with the unwinding of duplex DNA by translocating in the 3'-5' direction.</text>
        <dbReference type="EC" id="5.6.2.4"/>
    </reaction>
</comment>
<evidence type="ECO:0000256" key="1">
    <source>
        <dbReference type="ARBA" id="ARBA00005446"/>
    </source>
</evidence>
<keyword evidence="5" id="KW-0413">Isomerase</keyword>
<dbReference type="SUPFAM" id="SSF52540">
    <property type="entry name" value="P-loop containing nucleoside triphosphate hydrolases"/>
    <property type="match status" value="2"/>
</dbReference>
<dbReference type="InterPro" id="IPR001650">
    <property type="entry name" value="Helicase_C-like"/>
</dbReference>
<dbReference type="Pfam" id="PF00270">
    <property type="entry name" value="DEAD"/>
    <property type="match status" value="1"/>
</dbReference>
<dbReference type="Gene3D" id="3.40.50.300">
    <property type="entry name" value="P-loop containing nucleotide triphosphate hydrolases"/>
    <property type="match status" value="2"/>
</dbReference>
<accession>A0A8H5B1K5</accession>
<dbReference type="Pfam" id="PF00271">
    <property type="entry name" value="Helicase_C"/>
    <property type="match status" value="1"/>
</dbReference>
<dbReference type="GO" id="GO:0009378">
    <property type="term" value="F:four-way junction helicase activity"/>
    <property type="evidence" value="ECO:0007669"/>
    <property type="project" value="TreeGrafter"/>
</dbReference>
<evidence type="ECO:0000256" key="4">
    <source>
        <dbReference type="ARBA" id="ARBA00023125"/>
    </source>
</evidence>
<proteinExistence type="inferred from homology"/>
<feature type="compositionally biased region" description="Polar residues" evidence="8">
    <location>
        <begin position="513"/>
        <end position="526"/>
    </location>
</feature>
<feature type="region of interest" description="Disordered" evidence="8">
    <location>
        <begin position="777"/>
        <end position="799"/>
    </location>
</feature>
<dbReference type="PROSITE" id="PS51192">
    <property type="entry name" value="HELICASE_ATP_BIND_1"/>
    <property type="match status" value="1"/>
</dbReference>
<evidence type="ECO:0000256" key="7">
    <source>
        <dbReference type="ARBA" id="ARBA00034808"/>
    </source>
</evidence>
<keyword evidence="11" id="KW-1185">Reference proteome</keyword>
<dbReference type="GO" id="GO:0005694">
    <property type="term" value="C:chromosome"/>
    <property type="evidence" value="ECO:0007669"/>
    <property type="project" value="TreeGrafter"/>
</dbReference>
<dbReference type="PANTHER" id="PTHR13710:SF105">
    <property type="entry name" value="ATP-DEPENDENT DNA HELICASE Q1"/>
    <property type="match status" value="1"/>
</dbReference>
<dbReference type="EMBL" id="JAACJJ010000044">
    <property type="protein sequence ID" value="KAF5314348.1"/>
    <property type="molecule type" value="Genomic_DNA"/>
</dbReference>
<evidence type="ECO:0000256" key="8">
    <source>
        <dbReference type="SAM" id="MobiDB-lite"/>
    </source>
</evidence>
<comment type="similarity">
    <text evidence="1">Belongs to the helicase family. RecQ subfamily.</text>
</comment>
<evidence type="ECO:0000313" key="11">
    <source>
        <dbReference type="Proteomes" id="UP000567179"/>
    </source>
</evidence>
<dbReference type="Proteomes" id="UP000567179">
    <property type="component" value="Unassembled WGS sequence"/>
</dbReference>
<dbReference type="GO" id="GO:0005737">
    <property type="term" value="C:cytoplasm"/>
    <property type="evidence" value="ECO:0007669"/>
    <property type="project" value="TreeGrafter"/>
</dbReference>
<sequence length="799" mass="88848">MLSRAIRFGTALSWEFFPFDDLRCKILPTTSGALEPWNPPYPQRDSFDVSPAREKAEEDQGYNSTSTHFELTAIFEAKFGAPPHSWQLDVTEALLLGLDSIVLAGTGSGKTIPFILLLMLHTTSQGLVISPLKILQDDQASRFGALGVPGAAVNQDTWGPVIEKDLKSGRIQGILTSPEMCLKHEQFRKVLLLSLDNICYIIIDEAHCISQWGDDFRPNYCQLGKLRSFVPPTIPMLATTATMTPDALKDVQHQLDIDPHRSFFLNLGNDRSNIAYSVQLIKSAHDFNSLMPFLTQTSALPDTADDLIKTIVFVNKRATTQLAARHFSELLPEHLREHVNYLHALRSPQRRRGVMADFRSGQCCILFATETAGMRAGRAECGPSTEARALLLAEKAMFQQISKKGAKKGDATLAEDNMQDLGDSIATNIVPSAELDDGNDEADVEEEDTGLVVPVPLAEGKQWRKFVEENLHKWIETQGCRREILNTYFDNPPWTIKTPTHVCCDNCARCTQAANPPQPSALSRPTTPEPTIHSARTSPSSTPTRNGKRTIGLSSTFFNGNHDSGDNESGDDDNEAEANNKNEQQSHQVLGPEAPLHPCRGPCLATARSWLQTWRLKNKPAFMTASAFMPDKLLQAMASSKQVQTVDDMKAALDWAYTLRHGSDVIRTLKRADQWYDEELQRKKDEKDAKQCEDAAEKERQKAKERQRKAQEKEREKEAAEEQKRLEKLAKEKLQAAERQLKSLKQAEQRAAVQKVHQAKKQKMVAAVASFAVEPFTPSATPVAGSSLPSSSSTHSFQV</sequence>
<feature type="compositionally biased region" description="Basic and acidic residues" evidence="8">
    <location>
        <begin position="45"/>
        <end position="58"/>
    </location>
</feature>
<keyword evidence="4" id="KW-0238">DNA-binding</keyword>
<keyword evidence="3" id="KW-0067">ATP-binding</keyword>
<dbReference type="OrthoDB" id="2499463at2759"/>
<feature type="region of interest" description="Disordered" evidence="8">
    <location>
        <begin position="513"/>
        <end position="594"/>
    </location>
</feature>
<comment type="caution">
    <text evidence="10">The sequence shown here is derived from an EMBL/GenBank/DDBJ whole genome shotgun (WGS) entry which is preliminary data.</text>
</comment>